<evidence type="ECO:0000256" key="1">
    <source>
        <dbReference type="SAM" id="MobiDB-lite"/>
    </source>
</evidence>
<comment type="caution">
    <text evidence="2">The sequence shown here is derived from an EMBL/GenBank/DDBJ whole genome shotgun (WGS) entry which is preliminary data.</text>
</comment>
<protein>
    <submittedName>
        <fullName evidence="2">Uncharacterized protein</fullName>
    </submittedName>
</protein>
<sequence length="198" mass="21144">MQLHSYTISPYSRIRPSESDQVDGSNLEQLNRSGRRRESSAPCCGRSRQFGVLVGADRHTRLIACRQAPFRCCVGQSAESRVQSITLCSGVFAGVAAEPPAGARASSRMRKNRQVEGAPGIRIGTRRGRGGAADPAAPIACRPATASIARSVPLHTAQAAHVQPTAARRTSMDQRPQVKAARIGDPLRVGLTEHAADR</sequence>
<reference evidence="2 3" key="1">
    <citation type="journal article" date="2019" name="Commun. Biol.">
        <title>The bagworm genome reveals a unique fibroin gene that provides high tensile strength.</title>
        <authorList>
            <person name="Kono N."/>
            <person name="Nakamura H."/>
            <person name="Ohtoshi R."/>
            <person name="Tomita M."/>
            <person name="Numata K."/>
            <person name="Arakawa K."/>
        </authorList>
    </citation>
    <scope>NUCLEOTIDE SEQUENCE [LARGE SCALE GENOMIC DNA]</scope>
</reference>
<proteinExistence type="predicted"/>
<accession>A0A4C2A0Q8</accession>
<evidence type="ECO:0000313" key="3">
    <source>
        <dbReference type="Proteomes" id="UP000299102"/>
    </source>
</evidence>
<dbReference type="AlphaFoldDB" id="A0A4C2A0Q8"/>
<feature type="region of interest" description="Disordered" evidence="1">
    <location>
        <begin position="1"/>
        <end position="42"/>
    </location>
</feature>
<feature type="compositionally biased region" description="Polar residues" evidence="1">
    <location>
        <begin position="22"/>
        <end position="32"/>
    </location>
</feature>
<feature type="compositionally biased region" description="Polar residues" evidence="1">
    <location>
        <begin position="1"/>
        <end position="10"/>
    </location>
</feature>
<name>A0A4C2A0Q8_EUMVA</name>
<keyword evidence="3" id="KW-1185">Reference proteome</keyword>
<dbReference type="Proteomes" id="UP000299102">
    <property type="component" value="Unassembled WGS sequence"/>
</dbReference>
<organism evidence="2 3">
    <name type="scientific">Eumeta variegata</name>
    <name type="common">Bagworm moth</name>
    <name type="synonym">Eumeta japonica</name>
    <dbReference type="NCBI Taxonomy" id="151549"/>
    <lineage>
        <taxon>Eukaryota</taxon>
        <taxon>Metazoa</taxon>
        <taxon>Ecdysozoa</taxon>
        <taxon>Arthropoda</taxon>
        <taxon>Hexapoda</taxon>
        <taxon>Insecta</taxon>
        <taxon>Pterygota</taxon>
        <taxon>Neoptera</taxon>
        <taxon>Endopterygota</taxon>
        <taxon>Lepidoptera</taxon>
        <taxon>Glossata</taxon>
        <taxon>Ditrysia</taxon>
        <taxon>Tineoidea</taxon>
        <taxon>Psychidae</taxon>
        <taxon>Oiketicinae</taxon>
        <taxon>Eumeta</taxon>
    </lineage>
</organism>
<gene>
    <name evidence="2" type="ORF">EVAR_67532_1</name>
</gene>
<dbReference type="EMBL" id="BGZK01002278">
    <property type="protein sequence ID" value="GBP92477.1"/>
    <property type="molecule type" value="Genomic_DNA"/>
</dbReference>
<evidence type="ECO:0000313" key="2">
    <source>
        <dbReference type="EMBL" id="GBP92477.1"/>
    </source>
</evidence>